<dbReference type="Proteomes" id="UP001177670">
    <property type="component" value="Unassembled WGS sequence"/>
</dbReference>
<proteinExistence type="predicted"/>
<organism evidence="1 2">
    <name type="scientific">Melipona bicolor</name>
    <dbReference type="NCBI Taxonomy" id="60889"/>
    <lineage>
        <taxon>Eukaryota</taxon>
        <taxon>Metazoa</taxon>
        <taxon>Ecdysozoa</taxon>
        <taxon>Arthropoda</taxon>
        <taxon>Hexapoda</taxon>
        <taxon>Insecta</taxon>
        <taxon>Pterygota</taxon>
        <taxon>Neoptera</taxon>
        <taxon>Endopterygota</taxon>
        <taxon>Hymenoptera</taxon>
        <taxon>Apocrita</taxon>
        <taxon>Aculeata</taxon>
        <taxon>Apoidea</taxon>
        <taxon>Anthophila</taxon>
        <taxon>Apidae</taxon>
        <taxon>Melipona</taxon>
    </lineage>
</organism>
<comment type="caution">
    <text evidence="1">The sequence shown here is derived from an EMBL/GenBank/DDBJ whole genome shotgun (WGS) entry which is preliminary data.</text>
</comment>
<sequence>MFSISTIYNVQDAQWTIKNNTEPEVTIWATIYTRKISIIRQPLRGTKSTSWNKAYLTAKKYAVQRDPIRHGGIMHTPLKDQVFIGGMKMPCLICIV</sequence>
<dbReference type="AlphaFoldDB" id="A0AA40KG32"/>
<evidence type="ECO:0000313" key="1">
    <source>
        <dbReference type="EMBL" id="KAK1118844.1"/>
    </source>
</evidence>
<gene>
    <name evidence="1" type="ORF">K0M31_014615</name>
</gene>
<protein>
    <submittedName>
        <fullName evidence="1">Uncharacterized protein</fullName>
    </submittedName>
</protein>
<reference evidence="1" key="1">
    <citation type="submission" date="2021-10" db="EMBL/GenBank/DDBJ databases">
        <title>Melipona bicolor Genome sequencing and assembly.</title>
        <authorList>
            <person name="Araujo N.S."/>
            <person name="Arias M.C."/>
        </authorList>
    </citation>
    <scope>NUCLEOTIDE SEQUENCE</scope>
    <source>
        <strain evidence="1">USP_2M_L1-L4_2017</strain>
        <tissue evidence="1">Whole body</tissue>
    </source>
</reference>
<accession>A0AA40KG32</accession>
<evidence type="ECO:0000313" key="2">
    <source>
        <dbReference type="Proteomes" id="UP001177670"/>
    </source>
</evidence>
<keyword evidence="2" id="KW-1185">Reference proteome</keyword>
<dbReference type="EMBL" id="JAHYIQ010000040">
    <property type="protein sequence ID" value="KAK1118844.1"/>
    <property type="molecule type" value="Genomic_DNA"/>
</dbReference>
<name>A0AA40KG32_9HYME</name>